<accession>A0A135S1F7</accession>
<feature type="compositionally biased region" description="Basic and acidic residues" evidence="1">
    <location>
        <begin position="1"/>
        <end position="14"/>
    </location>
</feature>
<proteinExistence type="predicted"/>
<comment type="caution">
    <text evidence="2">The sequence shown here is derived from an EMBL/GenBank/DDBJ whole genome shotgun (WGS) entry which is preliminary data.</text>
</comment>
<gene>
    <name evidence="2" type="ORF">CSIM01_05507</name>
</gene>
<sequence>MDTDVRLLHRHQEESDVSGIPANEGSSLPVFRSNSLSHRQAQSPPDQRWSDLSTTRNARRQHVAKSLLRNLFPAALGARYPLRPLGLPIEVVRPVCFGPNTVEEILARRGKPESPGSQHVHRQVGYPMPGRVQDLHNLTIGIEGTSSMVAVKGWQSLLQNQAFCLPDDKNLGAPVQRLMRRKCCTSQHWQNSREPDGSSAAVRHSDVTFEF</sequence>
<dbReference type="AlphaFoldDB" id="A0A135S1F7"/>
<dbReference type="OrthoDB" id="10453623at2759"/>
<protein>
    <submittedName>
        <fullName evidence="2">Uncharacterized protein</fullName>
    </submittedName>
</protein>
<dbReference type="EMBL" id="JFBX01000739">
    <property type="protein sequence ID" value="KXH29741.1"/>
    <property type="molecule type" value="Genomic_DNA"/>
</dbReference>
<organism evidence="2 3">
    <name type="scientific">Colletotrichum simmondsii</name>
    <dbReference type="NCBI Taxonomy" id="703756"/>
    <lineage>
        <taxon>Eukaryota</taxon>
        <taxon>Fungi</taxon>
        <taxon>Dikarya</taxon>
        <taxon>Ascomycota</taxon>
        <taxon>Pezizomycotina</taxon>
        <taxon>Sordariomycetes</taxon>
        <taxon>Hypocreomycetidae</taxon>
        <taxon>Glomerellales</taxon>
        <taxon>Glomerellaceae</taxon>
        <taxon>Colletotrichum</taxon>
        <taxon>Colletotrichum acutatum species complex</taxon>
    </lineage>
</organism>
<dbReference type="Proteomes" id="UP000070328">
    <property type="component" value="Unassembled WGS sequence"/>
</dbReference>
<evidence type="ECO:0000256" key="1">
    <source>
        <dbReference type="SAM" id="MobiDB-lite"/>
    </source>
</evidence>
<feature type="region of interest" description="Disordered" evidence="1">
    <location>
        <begin position="1"/>
        <end position="56"/>
    </location>
</feature>
<reference evidence="2 3" key="1">
    <citation type="submission" date="2014-02" db="EMBL/GenBank/DDBJ databases">
        <title>The genome sequence of Colletotrichum simmondsii CBS122122.</title>
        <authorList>
            <person name="Baroncelli R."/>
            <person name="Thon M.R."/>
        </authorList>
    </citation>
    <scope>NUCLEOTIDE SEQUENCE [LARGE SCALE GENOMIC DNA]</scope>
    <source>
        <strain evidence="2 3">CBS122122</strain>
    </source>
</reference>
<feature type="compositionally biased region" description="Polar residues" evidence="1">
    <location>
        <begin position="32"/>
        <end position="56"/>
    </location>
</feature>
<evidence type="ECO:0000313" key="3">
    <source>
        <dbReference type="Proteomes" id="UP000070328"/>
    </source>
</evidence>
<keyword evidence="3" id="KW-1185">Reference proteome</keyword>
<name>A0A135S1F7_9PEZI</name>
<evidence type="ECO:0000313" key="2">
    <source>
        <dbReference type="EMBL" id="KXH29741.1"/>
    </source>
</evidence>